<name>A0A1G7VY16_9MICO</name>
<dbReference type="GO" id="GO:0003700">
    <property type="term" value="F:DNA-binding transcription factor activity"/>
    <property type="evidence" value="ECO:0007669"/>
    <property type="project" value="TreeGrafter"/>
</dbReference>
<dbReference type="Proteomes" id="UP000199009">
    <property type="component" value="Chromosome I"/>
</dbReference>
<dbReference type="GO" id="GO:0000976">
    <property type="term" value="F:transcription cis-regulatory region binding"/>
    <property type="evidence" value="ECO:0007669"/>
    <property type="project" value="TreeGrafter"/>
</dbReference>
<dbReference type="Gene3D" id="3.40.50.2300">
    <property type="match status" value="2"/>
</dbReference>
<dbReference type="Pfam" id="PF00356">
    <property type="entry name" value="LacI"/>
    <property type="match status" value="1"/>
</dbReference>
<organism evidence="5 6">
    <name type="scientific">Microbacterium pygmaeum</name>
    <dbReference type="NCBI Taxonomy" id="370764"/>
    <lineage>
        <taxon>Bacteria</taxon>
        <taxon>Bacillati</taxon>
        <taxon>Actinomycetota</taxon>
        <taxon>Actinomycetes</taxon>
        <taxon>Micrococcales</taxon>
        <taxon>Microbacteriaceae</taxon>
        <taxon>Microbacterium</taxon>
    </lineage>
</organism>
<dbReference type="PANTHER" id="PTHR30146:SF109">
    <property type="entry name" value="HTH-TYPE TRANSCRIPTIONAL REGULATOR GALS"/>
    <property type="match status" value="1"/>
</dbReference>
<dbReference type="Gene3D" id="1.10.260.40">
    <property type="entry name" value="lambda repressor-like DNA-binding domains"/>
    <property type="match status" value="1"/>
</dbReference>
<keyword evidence="3" id="KW-0804">Transcription</keyword>
<keyword evidence="2" id="KW-0238">DNA-binding</keyword>
<protein>
    <submittedName>
        <fullName evidence="5">Transcriptional regulator, LacI family</fullName>
    </submittedName>
</protein>
<dbReference type="SUPFAM" id="SSF47413">
    <property type="entry name" value="lambda repressor-like DNA-binding domains"/>
    <property type="match status" value="1"/>
</dbReference>
<evidence type="ECO:0000259" key="4">
    <source>
        <dbReference type="PROSITE" id="PS50932"/>
    </source>
</evidence>
<dbReference type="CDD" id="cd06267">
    <property type="entry name" value="PBP1_LacI_sugar_binding-like"/>
    <property type="match status" value="1"/>
</dbReference>
<evidence type="ECO:0000256" key="1">
    <source>
        <dbReference type="ARBA" id="ARBA00023015"/>
    </source>
</evidence>
<sequence>MGEARTTPPRRRPSMDDVARVAGVSKGSVSKVIRNAYGLSPAMRARVEAAIAELGYRPSIAARAMRGSSFSIGMEIPNLDIDFFTQIMDGATSRLATSEYQLIIAPERGGANGTRVLESLADRSVDGIIAIAPQVEPEWLEELARDLPIVLIGRHDHSTNYDTLTDDDEAGATLLVDHLLDLGHTRIAHLTVGNQRDRPDAMPPHSLRRMAYETTLARRGLEPFVVETGNRRDEPYRTAKDLLLTDPSITAIFAGNDSLAIDTLRAIAELGMTADDVSVVGYDDIRIASHPLVSLTSVTQFGETMGEIAIDLLLERIRGGRTVAAHRQVRPELRARSSSRAVRAGGRAASRVIERSLADRA</sequence>
<evidence type="ECO:0000256" key="3">
    <source>
        <dbReference type="ARBA" id="ARBA00023163"/>
    </source>
</evidence>
<dbReference type="SUPFAM" id="SSF53822">
    <property type="entry name" value="Periplasmic binding protein-like I"/>
    <property type="match status" value="1"/>
</dbReference>
<dbReference type="InterPro" id="IPR028082">
    <property type="entry name" value="Peripla_BP_I"/>
</dbReference>
<dbReference type="PROSITE" id="PS50932">
    <property type="entry name" value="HTH_LACI_2"/>
    <property type="match status" value="1"/>
</dbReference>
<dbReference type="AlphaFoldDB" id="A0A1G7VY16"/>
<accession>A0A1G7VY16</accession>
<gene>
    <name evidence="5" type="ORF">SAMN04489810_0882</name>
</gene>
<proteinExistence type="predicted"/>
<feature type="domain" description="HTH lacI-type" evidence="4">
    <location>
        <begin position="13"/>
        <end position="67"/>
    </location>
</feature>
<evidence type="ECO:0000313" key="5">
    <source>
        <dbReference type="EMBL" id="SDG64551.1"/>
    </source>
</evidence>
<dbReference type="PROSITE" id="PS00356">
    <property type="entry name" value="HTH_LACI_1"/>
    <property type="match status" value="1"/>
</dbReference>
<evidence type="ECO:0000313" key="6">
    <source>
        <dbReference type="Proteomes" id="UP000199009"/>
    </source>
</evidence>
<dbReference type="OrthoDB" id="3467214at2"/>
<dbReference type="PANTHER" id="PTHR30146">
    <property type="entry name" value="LACI-RELATED TRANSCRIPTIONAL REPRESSOR"/>
    <property type="match status" value="1"/>
</dbReference>
<dbReference type="InterPro" id="IPR010982">
    <property type="entry name" value="Lambda_DNA-bd_dom_sf"/>
</dbReference>
<reference evidence="5 6" key="1">
    <citation type="submission" date="2016-10" db="EMBL/GenBank/DDBJ databases">
        <authorList>
            <person name="de Groot N.N."/>
        </authorList>
    </citation>
    <scope>NUCLEOTIDE SEQUENCE [LARGE SCALE GENOMIC DNA]</scope>
    <source>
        <strain evidence="5 6">DSM 23142</strain>
    </source>
</reference>
<keyword evidence="1" id="KW-0805">Transcription regulation</keyword>
<dbReference type="CDD" id="cd01392">
    <property type="entry name" value="HTH_LacI"/>
    <property type="match status" value="1"/>
</dbReference>
<dbReference type="EMBL" id="LT629692">
    <property type="protein sequence ID" value="SDG64551.1"/>
    <property type="molecule type" value="Genomic_DNA"/>
</dbReference>
<dbReference type="InterPro" id="IPR046335">
    <property type="entry name" value="LacI/GalR-like_sensor"/>
</dbReference>
<dbReference type="SMART" id="SM00354">
    <property type="entry name" value="HTH_LACI"/>
    <property type="match status" value="1"/>
</dbReference>
<dbReference type="InterPro" id="IPR000843">
    <property type="entry name" value="HTH_LacI"/>
</dbReference>
<evidence type="ECO:0000256" key="2">
    <source>
        <dbReference type="ARBA" id="ARBA00023125"/>
    </source>
</evidence>
<keyword evidence="6" id="KW-1185">Reference proteome</keyword>
<dbReference type="Pfam" id="PF13377">
    <property type="entry name" value="Peripla_BP_3"/>
    <property type="match status" value="1"/>
</dbReference>
<dbReference type="STRING" id="370764.SAMN04489810_0882"/>